<protein>
    <submittedName>
        <fullName evidence="2">Putative short-chain dehydrogenase reductase family protein</fullName>
    </submittedName>
</protein>
<dbReference type="AlphaFoldDB" id="A0A1W2TJ46"/>
<dbReference type="STRING" id="77044.A0A1W2TJ46"/>
<evidence type="ECO:0000313" key="2">
    <source>
        <dbReference type="EMBL" id="GAP88219.2"/>
    </source>
</evidence>
<dbReference type="GO" id="GO:0016491">
    <property type="term" value="F:oxidoreductase activity"/>
    <property type="evidence" value="ECO:0007669"/>
    <property type="project" value="UniProtKB-KW"/>
</dbReference>
<keyword evidence="1" id="KW-0560">Oxidoreductase</keyword>
<keyword evidence="3" id="KW-1185">Reference proteome</keyword>
<dbReference type="PANTHER" id="PTHR43157:SF35">
    <property type="entry name" value="DEHYDROGENASE_REDUCTASE FAMILY PROTEIN, PUTATIVE-RELATED"/>
    <property type="match status" value="1"/>
</dbReference>
<name>A0A1W2TJ46_ROSNE</name>
<dbReference type="InterPro" id="IPR002347">
    <property type="entry name" value="SDR_fam"/>
</dbReference>
<sequence>MSAEELKAKARFESTNLGFLYRQFTKPRPIPSHVKLTDQIAIVTGSNGGLGFEASRHLLRLGLSQLIMATRSQSKGDAAANTLRKEFPRATVSVWLVDQESYDSVAAFAERCKTLPRIDIVILNAALSLKTFALVPATGHETGIQINYYSTALLAILLLPVLKAKRAAAGPGRRPPVLSIVGSDRHYMTTVQLRGGRVLPQFDRAEEYDQMEWYSRGKVLLALFYSTLARHVDPDDVLVTLVNPGFTKGTSLGRDFSPLITAILTLMHALIGRSTDVAATTYVDAVVARGPEAHGEFLSDWTIKPFSELYYTPEGKELEKRLWEETMEELNFAGASKILSDLKK</sequence>
<dbReference type="OMA" id="HMILAVR"/>
<organism evidence="2">
    <name type="scientific">Rosellinia necatrix</name>
    <name type="common">White root-rot fungus</name>
    <dbReference type="NCBI Taxonomy" id="77044"/>
    <lineage>
        <taxon>Eukaryota</taxon>
        <taxon>Fungi</taxon>
        <taxon>Dikarya</taxon>
        <taxon>Ascomycota</taxon>
        <taxon>Pezizomycotina</taxon>
        <taxon>Sordariomycetes</taxon>
        <taxon>Xylariomycetidae</taxon>
        <taxon>Xylariales</taxon>
        <taxon>Xylariaceae</taxon>
        <taxon>Rosellinia</taxon>
    </lineage>
</organism>
<dbReference type="EMBL" id="DF977475">
    <property type="protein sequence ID" value="GAP88219.2"/>
    <property type="molecule type" value="Genomic_DNA"/>
</dbReference>
<dbReference type="Gene3D" id="3.40.50.720">
    <property type="entry name" value="NAD(P)-binding Rossmann-like Domain"/>
    <property type="match status" value="1"/>
</dbReference>
<proteinExistence type="predicted"/>
<reference evidence="2" key="1">
    <citation type="submission" date="2016-03" db="EMBL/GenBank/DDBJ databases">
        <title>Draft genome sequence of Rosellinia necatrix.</title>
        <authorList>
            <person name="Kanematsu S."/>
        </authorList>
    </citation>
    <scope>NUCLEOTIDE SEQUENCE [LARGE SCALE GENOMIC DNA]</scope>
    <source>
        <strain evidence="2">W97</strain>
    </source>
</reference>
<dbReference type="Proteomes" id="UP000054516">
    <property type="component" value="Unassembled WGS sequence"/>
</dbReference>
<dbReference type="InterPro" id="IPR036291">
    <property type="entry name" value="NAD(P)-bd_dom_sf"/>
</dbReference>
<gene>
    <name evidence="2" type="ORF">SAMD00023353_3000090</name>
</gene>
<accession>A0A1W2TJ46</accession>
<evidence type="ECO:0000313" key="3">
    <source>
        <dbReference type="Proteomes" id="UP000054516"/>
    </source>
</evidence>
<dbReference type="Pfam" id="PF00106">
    <property type="entry name" value="adh_short"/>
    <property type="match status" value="1"/>
</dbReference>
<evidence type="ECO:0000256" key="1">
    <source>
        <dbReference type="ARBA" id="ARBA00023002"/>
    </source>
</evidence>
<dbReference type="OrthoDB" id="542013at2759"/>
<dbReference type="SUPFAM" id="SSF51735">
    <property type="entry name" value="NAD(P)-binding Rossmann-fold domains"/>
    <property type="match status" value="1"/>
</dbReference>
<dbReference type="PRINTS" id="PR00081">
    <property type="entry name" value="GDHRDH"/>
</dbReference>
<dbReference type="PANTHER" id="PTHR43157">
    <property type="entry name" value="PHOSPHATIDYLINOSITOL-GLYCAN BIOSYNTHESIS CLASS F PROTEIN-RELATED"/>
    <property type="match status" value="1"/>
</dbReference>